<reference evidence="1" key="1">
    <citation type="submission" date="2020-10" db="EMBL/GenBank/DDBJ databases">
        <title>Taxonomic study of unclassified bacteria belonging to the class Ktedonobacteria.</title>
        <authorList>
            <person name="Yabe S."/>
            <person name="Wang C.M."/>
            <person name="Zheng Y."/>
            <person name="Sakai Y."/>
            <person name="Cavaletti L."/>
            <person name="Monciardini P."/>
            <person name="Donadio S."/>
        </authorList>
    </citation>
    <scope>NUCLEOTIDE SEQUENCE</scope>
    <source>
        <strain evidence="1">SOSP1-1</strain>
    </source>
</reference>
<evidence type="ECO:0000313" key="1">
    <source>
        <dbReference type="EMBL" id="GHO46664.1"/>
    </source>
</evidence>
<dbReference type="EMBL" id="BNJF01000002">
    <property type="protein sequence ID" value="GHO46664.1"/>
    <property type="molecule type" value="Genomic_DNA"/>
</dbReference>
<dbReference type="Proteomes" id="UP000612362">
    <property type="component" value="Unassembled WGS sequence"/>
</dbReference>
<sequence>MLSTKEATLFHFTTCSRELPLHRDTLCEEKCKASYYNQYFSTFKQPKLGLPIRRRSASARAGHYIGLRFEPFLRTTTNMTGGMLL</sequence>
<proteinExistence type="predicted"/>
<name>A0A8J3HZM7_9CHLR</name>
<accession>A0A8J3HZM7</accession>
<dbReference type="AlphaFoldDB" id="A0A8J3HZM7"/>
<protein>
    <submittedName>
        <fullName evidence="1">Uncharacterized protein</fullName>
    </submittedName>
</protein>
<organism evidence="1 2">
    <name type="scientific">Ktedonospora formicarum</name>
    <dbReference type="NCBI Taxonomy" id="2778364"/>
    <lineage>
        <taxon>Bacteria</taxon>
        <taxon>Bacillati</taxon>
        <taxon>Chloroflexota</taxon>
        <taxon>Ktedonobacteria</taxon>
        <taxon>Ktedonobacterales</taxon>
        <taxon>Ktedonobacteraceae</taxon>
        <taxon>Ktedonospora</taxon>
    </lineage>
</organism>
<keyword evidence="2" id="KW-1185">Reference proteome</keyword>
<comment type="caution">
    <text evidence="1">The sequence shown here is derived from an EMBL/GenBank/DDBJ whole genome shotgun (WGS) entry which is preliminary data.</text>
</comment>
<evidence type="ECO:0000313" key="2">
    <source>
        <dbReference type="Proteomes" id="UP000612362"/>
    </source>
</evidence>
<gene>
    <name evidence="1" type="ORF">KSX_48270</name>
</gene>